<dbReference type="RefSeq" id="WP_131258296.1">
    <property type="nucleotide sequence ID" value="NZ_JBHSUS010000001.1"/>
</dbReference>
<dbReference type="InterPro" id="IPR036188">
    <property type="entry name" value="FAD/NAD-bd_sf"/>
</dbReference>
<keyword evidence="7 10" id="KW-0274">FAD</keyword>
<name>A0ABW1XLL1_9ALTE</name>
<keyword evidence="8 10" id="KW-0560">Oxidoreductase</keyword>
<dbReference type="EMBL" id="JBHSUS010000001">
    <property type="protein sequence ID" value="MFC6440501.1"/>
    <property type="molecule type" value="Genomic_DNA"/>
</dbReference>
<comment type="caution">
    <text evidence="13">The sequence shown here is derived from an EMBL/GenBank/DDBJ whole genome shotgun (WGS) entry which is preliminary data.</text>
</comment>
<keyword evidence="14" id="KW-1185">Reference proteome</keyword>
<dbReference type="EC" id="2.1.1.61" evidence="10"/>
<dbReference type="NCBIfam" id="NF033855">
    <property type="entry name" value="tRNA_MNMC2"/>
    <property type="match status" value="1"/>
</dbReference>
<keyword evidence="4 10" id="KW-0808">Transferase</keyword>
<comment type="similarity">
    <text evidence="10">In the C-terminal section; belongs to the DAO family.</text>
</comment>
<comment type="function">
    <text evidence="10">Catalyzes the last two steps in the biosynthesis of 5-methylaminomethyl-2-thiouridine (mnm(5)s(2)U) at the wobble position (U34) in tRNA. Catalyzes the FAD-dependent demodification of cmnm(5)s(2)U34 to nm(5)s(2)U34, followed by the transfer of a methyl group from S-adenosyl-L-methionine to nm(5)s(2)U34, to form mnm(5)s(2)U34.</text>
</comment>
<protein>
    <recommendedName>
        <fullName evidence="10">tRNA 5-methylaminomethyl-2-thiouridine biosynthesis bifunctional protein MnmC</fullName>
        <shortName evidence="10">tRNA mnm(5)s(2)U biosynthesis bifunctional protein</shortName>
    </recommendedName>
    <domain>
        <recommendedName>
            <fullName evidence="10">tRNA (mnm(5)s(2)U34)-methyltransferase</fullName>
            <ecNumber evidence="10">2.1.1.61</ecNumber>
        </recommendedName>
    </domain>
    <domain>
        <recommendedName>
            <fullName evidence="10">FAD-dependent cmnm(5)s(2)U34 oxidoreductase</fullName>
            <ecNumber evidence="10">1.5.-.-</ecNumber>
        </recommendedName>
    </domain>
</protein>
<sequence length="662" mass="72159">MKITPASIAFNQQGTPVATEFDDVYFSNQDGLAESHFVFFQHNGLPQRWQSPSSLPFVIAETGFGTGLNFLQTWQQFVESGQQAQALHFISVEKFPLTRADLAQALASWPTLQGFAAQLIQQYPAAIAGCHRLEFEQGKVFLDLHFGDVDDIFSDMACPPDGLVDAFYLDGFAPSKNPQMWSDSLFSHMARLGKPGSTFATFTAAGFVRRGLQAAGYSVDKVPGFGTKREMLCGRLENKPLTQSDSCWQRYQAKPASKQVTIIGAGLAGANLAHALAKRGIEINLFSQAEGAADGASGNLQGGFYPQLHVAPSHSSLIQALAFTYAKRTYACLLNDGYAFDGEFCGVLQVGFNPEQQARIQSLAERASWPQDLVHWVDVDTCSELAGIAMPYPALFIREGGWLNPPSLIDALLQKASSLSPLTCHYQHRLQHVERLPQGWLLTFDNGVQHQCETLVFATGAESINLPLLNALPLRPVRGQVEHLPSQGQLSKLRSVVCHKGYLTPAWQGRHAMGSTYTKGDMARDVRGAESDYNLSTLQTALADCDWVGEVHGDGQARASVRCTTPDHQPIMGAMPDVAAQQQQFQTLNQRKAEDIALAPSTLPGMYVLTGLGSRGLCTAPLMAEALVCQMYGEPLPLGQTLLNALNPNRFLLRELKKSAAN</sequence>
<dbReference type="InterPro" id="IPR029063">
    <property type="entry name" value="SAM-dependent_MTases_sf"/>
</dbReference>
<keyword evidence="2 10" id="KW-0489">Methyltransferase</keyword>
<evidence type="ECO:0000313" key="13">
    <source>
        <dbReference type="EMBL" id="MFC6440501.1"/>
    </source>
</evidence>
<dbReference type="InterPro" id="IPR008471">
    <property type="entry name" value="MnmC-like_methylTransf"/>
</dbReference>
<dbReference type="Gene3D" id="3.30.9.10">
    <property type="entry name" value="D-Amino Acid Oxidase, subunit A, domain 2"/>
    <property type="match status" value="1"/>
</dbReference>
<feature type="domain" description="MnmC-like methyltransferase" evidence="12">
    <location>
        <begin position="112"/>
        <end position="235"/>
    </location>
</feature>
<dbReference type="HAMAP" id="MF_01102">
    <property type="entry name" value="MnmC"/>
    <property type="match status" value="1"/>
</dbReference>
<organism evidence="13 14">
    <name type="scientific">Pseudobowmanella zhangzhouensis</name>
    <dbReference type="NCBI Taxonomy" id="1537679"/>
    <lineage>
        <taxon>Bacteria</taxon>
        <taxon>Pseudomonadati</taxon>
        <taxon>Pseudomonadota</taxon>
        <taxon>Gammaproteobacteria</taxon>
        <taxon>Alteromonadales</taxon>
        <taxon>Alteromonadaceae</taxon>
    </lineage>
</organism>
<evidence type="ECO:0000256" key="2">
    <source>
        <dbReference type="ARBA" id="ARBA00022603"/>
    </source>
</evidence>
<keyword evidence="3 10" id="KW-0285">Flavoprotein</keyword>
<dbReference type="EC" id="1.5.-.-" evidence="10"/>
<dbReference type="Gene3D" id="3.40.50.150">
    <property type="entry name" value="Vaccinia Virus protein VP39"/>
    <property type="match status" value="1"/>
</dbReference>
<evidence type="ECO:0000256" key="7">
    <source>
        <dbReference type="ARBA" id="ARBA00022827"/>
    </source>
</evidence>
<keyword evidence="5 10" id="KW-0949">S-adenosyl-L-methionine</keyword>
<evidence type="ECO:0000256" key="5">
    <source>
        <dbReference type="ARBA" id="ARBA00022691"/>
    </source>
</evidence>
<evidence type="ECO:0000256" key="3">
    <source>
        <dbReference type="ARBA" id="ARBA00022630"/>
    </source>
</evidence>
<dbReference type="InterPro" id="IPR006076">
    <property type="entry name" value="FAD-dep_OxRdtase"/>
</dbReference>
<evidence type="ECO:0000256" key="9">
    <source>
        <dbReference type="ARBA" id="ARBA00023268"/>
    </source>
</evidence>
<dbReference type="PANTHER" id="PTHR13847:SF283">
    <property type="entry name" value="TRNA 5-METHYLAMINOMETHYL-2-THIOURIDINE BIOSYNTHESIS BIFUNCTIONAL PROTEIN MNMC"/>
    <property type="match status" value="1"/>
</dbReference>
<evidence type="ECO:0000259" key="12">
    <source>
        <dbReference type="Pfam" id="PF05430"/>
    </source>
</evidence>
<dbReference type="PANTHER" id="PTHR13847">
    <property type="entry name" value="SARCOSINE DEHYDROGENASE-RELATED"/>
    <property type="match status" value="1"/>
</dbReference>
<proteinExistence type="inferred from homology"/>
<dbReference type="Pfam" id="PF05430">
    <property type="entry name" value="Methyltransf_30"/>
    <property type="match status" value="1"/>
</dbReference>
<comment type="catalytic activity">
    <reaction evidence="10">
        <text>5-aminomethyl-2-thiouridine(34) in tRNA + S-adenosyl-L-methionine = 5-methylaminomethyl-2-thiouridine(34) in tRNA + S-adenosyl-L-homocysteine + H(+)</text>
        <dbReference type="Rhea" id="RHEA:19569"/>
        <dbReference type="Rhea" id="RHEA-COMP:10195"/>
        <dbReference type="Rhea" id="RHEA-COMP:10197"/>
        <dbReference type="ChEBI" id="CHEBI:15378"/>
        <dbReference type="ChEBI" id="CHEBI:57856"/>
        <dbReference type="ChEBI" id="CHEBI:59789"/>
        <dbReference type="ChEBI" id="CHEBI:74454"/>
        <dbReference type="ChEBI" id="CHEBI:74455"/>
        <dbReference type="EC" id="2.1.1.61"/>
    </reaction>
</comment>
<feature type="region of interest" description="tRNA (mnm(5)s(2)U34)-methyltransferase" evidence="10">
    <location>
        <begin position="1"/>
        <end position="237"/>
    </location>
</feature>
<feature type="region of interest" description="FAD-dependent cmnm(5)s(2)U34 oxidoreductase" evidence="10">
    <location>
        <begin position="263"/>
        <end position="662"/>
    </location>
</feature>
<comment type="similarity">
    <text evidence="10">In the N-terminal section; belongs to the methyltransferase superfamily. tRNA (mnm(5)s(2)U34)-methyltransferase family.</text>
</comment>
<dbReference type="SUPFAM" id="SSF51905">
    <property type="entry name" value="FAD/NAD(P)-binding domain"/>
    <property type="match status" value="1"/>
</dbReference>
<evidence type="ECO:0000256" key="1">
    <source>
        <dbReference type="ARBA" id="ARBA00022490"/>
    </source>
</evidence>
<dbReference type="Gene3D" id="3.50.50.60">
    <property type="entry name" value="FAD/NAD(P)-binding domain"/>
    <property type="match status" value="1"/>
</dbReference>
<dbReference type="Pfam" id="PF01266">
    <property type="entry name" value="DAO"/>
    <property type="match status" value="1"/>
</dbReference>
<keyword evidence="1 10" id="KW-0963">Cytoplasm</keyword>
<evidence type="ECO:0000256" key="6">
    <source>
        <dbReference type="ARBA" id="ARBA00022694"/>
    </source>
</evidence>
<evidence type="ECO:0000256" key="4">
    <source>
        <dbReference type="ARBA" id="ARBA00022679"/>
    </source>
</evidence>
<feature type="domain" description="FAD dependent oxidoreductase" evidence="11">
    <location>
        <begin position="260"/>
        <end position="628"/>
    </location>
</feature>
<keyword evidence="9 10" id="KW-0511">Multifunctional enzyme</keyword>
<dbReference type="InterPro" id="IPR047785">
    <property type="entry name" value="tRNA_MNMC2"/>
</dbReference>
<dbReference type="NCBIfam" id="TIGR03197">
    <property type="entry name" value="MnmC_Cterm"/>
    <property type="match status" value="1"/>
</dbReference>
<gene>
    <name evidence="10 13" type="primary">mnmC</name>
    <name evidence="13" type="ORF">ACFP85_10120</name>
</gene>
<dbReference type="NCBIfam" id="NF002481">
    <property type="entry name" value="PRK01747.1-2"/>
    <property type="match status" value="1"/>
</dbReference>
<keyword evidence="6 10" id="KW-0819">tRNA processing</keyword>
<reference evidence="14" key="1">
    <citation type="journal article" date="2019" name="Int. J. Syst. Evol. Microbiol.">
        <title>The Global Catalogue of Microorganisms (GCM) 10K type strain sequencing project: providing services to taxonomists for standard genome sequencing and annotation.</title>
        <authorList>
            <consortium name="The Broad Institute Genomics Platform"/>
            <consortium name="The Broad Institute Genome Sequencing Center for Infectious Disease"/>
            <person name="Wu L."/>
            <person name="Ma J."/>
        </authorList>
    </citation>
    <scope>NUCLEOTIDE SEQUENCE [LARGE SCALE GENOMIC DNA]</scope>
    <source>
        <strain evidence="14">CGMCC 1.16031</strain>
    </source>
</reference>
<comment type="subcellular location">
    <subcellularLocation>
        <location evidence="10">Cytoplasm</location>
    </subcellularLocation>
</comment>
<evidence type="ECO:0000256" key="10">
    <source>
        <dbReference type="HAMAP-Rule" id="MF_01102"/>
    </source>
</evidence>
<comment type="cofactor">
    <cofactor evidence="10">
        <name>FAD</name>
        <dbReference type="ChEBI" id="CHEBI:57692"/>
    </cofactor>
</comment>
<accession>A0ABW1XLL1</accession>
<dbReference type="InterPro" id="IPR023032">
    <property type="entry name" value="tRNA_MAMT_biosynth_bifunc_MnmC"/>
</dbReference>
<evidence type="ECO:0000259" key="11">
    <source>
        <dbReference type="Pfam" id="PF01266"/>
    </source>
</evidence>
<dbReference type="InterPro" id="IPR017610">
    <property type="entry name" value="tRNA_S-uridine_synth_MnmC_C"/>
</dbReference>
<dbReference type="Proteomes" id="UP001596364">
    <property type="component" value="Unassembled WGS sequence"/>
</dbReference>
<evidence type="ECO:0000313" key="14">
    <source>
        <dbReference type="Proteomes" id="UP001596364"/>
    </source>
</evidence>
<evidence type="ECO:0000256" key="8">
    <source>
        <dbReference type="ARBA" id="ARBA00023002"/>
    </source>
</evidence>